<evidence type="ECO:0000313" key="12">
    <source>
        <dbReference type="Proteomes" id="UP000321635"/>
    </source>
</evidence>
<dbReference type="GO" id="GO:0048472">
    <property type="term" value="F:threonine-phosphate decarboxylase activity"/>
    <property type="evidence" value="ECO:0007669"/>
    <property type="project" value="UniProtKB-EC"/>
</dbReference>
<comment type="function">
    <text evidence="2">Decarboxylates L-threonine-O-3-phosphate to yield (R)-1-amino-2-propanol O-2-phosphate, the precursor for the linkage between the nucleotide loop and the corrin ring in cobalamin.</text>
</comment>
<evidence type="ECO:0000256" key="2">
    <source>
        <dbReference type="ARBA" id="ARBA00003444"/>
    </source>
</evidence>
<dbReference type="PANTHER" id="PTHR42885:SF1">
    <property type="entry name" value="THREONINE-PHOSPHATE DECARBOXYLASE"/>
    <property type="match status" value="1"/>
</dbReference>
<evidence type="ECO:0000256" key="4">
    <source>
        <dbReference type="ARBA" id="ARBA00012285"/>
    </source>
</evidence>
<organism evidence="11 12">
    <name type="scientific">Acetobacter nitrogenifigens DSM 23921 = NBRC 105050</name>
    <dbReference type="NCBI Taxonomy" id="1120919"/>
    <lineage>
        <taxon>Bacteria</taxon>
        <taxon>Pseudomonadati</taxon>
        <taxon>Pseudomonadota</taxon>
        <taxon>Alphaproteobacteria</taxon>
        <taxon>Acetobacterales</taxon>
        <taxon>Acetobacteraceae</taxon>
        <taxon>Acetobacter</taxon>
    </lineage>
</organism>
<dbReference type="GO" id="GO:0030170">
    <property type="term" value="F:pyridoxal phosphate binding"/>
    <property type="evidence" value="ECO:0007669"/>
    <property type="project" value="InterPro"/>
</dbReference>
<dbReference type="PANTHER" id="PTHR42885">
    <property type="entry name" value="HISTIDINOL-PHOSPHATE AMINOTRANSFERASE-RELATED"/>
    <property type="match status" value="1"/>
</dbReference>
<dbReference type="InterPro" id="IPR015421">
    <property type="entry name" value="PyrdxlP-dep_Trfase_major"/>
</dbReference>
<dbReference type="CDD" id="cd00609">
    <property type="entry name" value="AAT_like"/>
    <property type="match status" value="1"/>
</dbReference>
<dbReference type="GO" id="GO:0009236">
    <property type="term" value="P:cobalamin biosynthetic process"/>
    <property type="evidence" value="ECO:0007669"/>
    <property type="project" value="UniProtKB-UniPathway"/>
</dbReference>
<reference evidence="11 12" key="1">
    <citation type="submission" date="2019-07" db="EMBL/GenBank/DDBJ databases">
        <title>Whole genome shotgun sequence of Acetobacter nitrogenifigens NBRC 105050.</title>
        <authorList>
            <person name="Hosoyama A."/>
            <person name="Uohara A."/>
            <person name="Ohji S."/>
            <person name="Ichikawa N."/>
        </authorList>
    </citation>
    <scope>NUCLEOTIDE SEQUENCE [LARGE SCALE GENOMIC DNA]</scope>
    <source>
        <strain evidence="11 12">NBRC 105050</strain>
    </source>
</reference>
<dbReference type="UniPathway" id="UPA00148"/>
<dbReference type="STRING" id="1120919.GCA_000429165_01224"/>
<dbReference type="InterPro" id="IPR004839">
    <property type="entry name" value="Aminotransferase_I/II_large"/>
</dbReference>
<evidence type="ECO:0000256" key="9">
    <source>
        <dbReference type="ARBA" id="ARBA00048531"/>
    </source>
</evidence>
<dbReference type="NCBIfam" id="TIGR01140">
    <property type="entry name" value="L_thr_O3P_dcar"/>
    <property type="match status" value="1"/>
</dbReference>
<dbReference type="EMBL" id="BJYF01000007">
    <property type="protein sequence ID" value="GEN59614.1"/>
    <property type="molecule type" value="Genomic_DNA"/>
</dbReference>
<protein>
    <recommendedName>
        <fullName evidence="4">threonine-phosphate decarboxylase</fullName>
        <ecNumber evidence="4">4.1.1.81</ecNumber>
    </recommendedName>
    <alternativeName>
        <fullName evidence="8">L-threonine-O-3-phosphate decarboxylase</fullName>
    </alternativeName>
</protein>
<keyword evidence="5" id="KW-0169">Cobalamin biosynthesis</keyword>
<keyword evidence="6" id="KW-0663">Pyridoxal phosphate</keyword>
<keyword evidence="12" id="KW-1185">Reference proteome</keyword>
<dbReference type="Proteomes" id="UP000321635">
    <property type="component" value="Unassembled WGS sequence"/>
</dbReference>
<dbReference type="AlphaFoldDB" id="A0A511X9J7"/>
<comment type="caution">
    <text evidence="11">The sequence shown here is derived from an EMBL/GenBank/DDBJ whole genome shotgun (WGS) entry which is preliminary data.</text>
</comment>
<evidence type="ECO:0000256" key="7">
    <source>
        <dbReference type="ARBA" id="ARBA00023239"/>
    </source>
</evidence>
<evidence type="ECO:0000256" key="6">
    <source>
        <dbReference type="ARBA" id="ARBA00022898"/>
    </source>
</evidence>
<dbReference type="EC" id="4.1.1.81" evidence="4"/>
<dbReference type="SUPFAM" id="SSF53383">
    <property type="entry name" value="PLP-dependent transferases"/>
    <property type="match status" value="1"/>
</dbReference>
<evidence type="ECO:0000313" key="11">
    <source>
        <dbReference type="EMBL" id="GEN59614.1"/>
    </source>
</evidence>
<evidence type="ECO:0000256" key="8">
    <source>
        <dbReference type="ARBA" id="ARBA00029996"/>
    </source>
</evidence>
<comment type="pathway">
    <text evidence="3">Cofactor biosynthesis; adenosylcobalamin biosynthesis.</text>
</comment>
<comment type="cofactor">
    <cofactor evidence="1">
        <name>pyridoxal 5'-phosphate</name>
        <dbReference type="ChEBI" id="CHEBI:597326"/>
    </cofactor>
</comment>
<keyword evidence="7" id="KW-0456">Lyase</keyword>
<dbReference type="InterPro" id="IPR005860">
    <property type="entry name" value="CobD"/>
</dbReference>
<dbReference type="Pfam" id="PF00155">
    <property type="entry name" value="Aminotran_1_2"/>
    <property type="match status" value="1"/>
</dbReference>
<evidence type="ECO:0000256" key="1">
    <source>
        <dbReference type="ARBA" id="ARBA00001933"/>
    </source>
</evidence>
<evidence type="ECO:0000259" key="10">
    <source>
        <dbReference type="Pfam" id="PF00155"/>
    </source>
</evidence>
<accession>A0A511X9J7</accession>
<evidence type="ECO:0000256" key="5">
    <source>
        <dbReference type="ARBA" id="ARBA00022573"/>
    </source>
</evidence>
<proteinExistence type="predicted"/>
<name>A0A511X9J7_9PROT</name>
<feature type="domain" description="Aminotransferase class I/classII large" evidence="10">
    <location>
        <begin position="32"/>
        <end position="282"/>
    </location>
</feature>
<dbReference type="InterPro" id="IPR015422">
    <property type="entry name" value="PyrdxlP-dep_Trfase_small"/>
</dbReference>
<evidence type="ECO:0000256" key="3">
    <source>
        <dbReference type="ARBA" id="ARBA00004953"/>
    </source>
</evidence>
<dbReference type="Gene3D" id="3.40.640.10">
    <property type="entry name" value="Type I PLP-dependent aspartate aminotransferase-like (Major domain)"/>
    <property type="match status" value="1"/>
</dbReference>
<dbReference type="InterPro" id="IPR015424">
    <property type="entry name" value="PyrdxlP-dep_Trfase"/>
</dbReference>
<comment type="catalytic activity">
    <reaction evidence="9">
        <text>O-phospho-L-threonine + H(+) = (R)-1-aminopropan-2-yl phosphate + CO2</text>
        <dbReference type="Rhea" id="RHEA:11492"/>
        <dbReference type="ChEBI" id="CHEBI:15378"/>
        <dbReference type="ChEBI" id="CHEBI:16526"/>
        <dbReference type="ChEBI" id="CHEBI:58563"/>
        <dbReference type="ChEBI" id="CHEBI:58675"/>
        <dbReference type="EC" id="4.1.1.81"/>
    </reaction>
</comment>
<gene>
    <name evidence="11" type="ORF">ANI02nite_14980</name>
</gene>
<dbReference type="Gene3D" id="3.90.1150.10">
    <property type="entry name" value="Aspartate Aminotransferase, domain 1"/>
    <property type="match status" value="1"/>
</dbReference>
<sequence length="326" mass="35421">MRHFPEAQRPFIDLSTGVNPNAYPLTMPSPASLTRLPEQDEEDDLRAAAAAAYGVSDPSMVASGPGSQSLISLLPRILNANRAYILGPTYSGHETAWLQAGVPVSKFSNFFGLESQASQPGAICVVCNPNNPDGRSFSAEMLVALASRCATYGNYLVVDEAFADFEGESVANALPHPGLVVLRSFGKTYGLPGVRLGFLISAEPIAQRTRDMFGSWPVSGLAIAAGRQALLDTDWLERARLTARRARARLDGILRNAGFDSKGDSSLFTLVETEHAMKVWLHFCRQGIVTRFFDGRANVLRVGLPDGDEAWARLEHALHLWREHAA</sequence>